<dbReference type="EMBL" id="CP036272">
    <property type="protein sequence ID" value="QDT60061.1"/>
    <property type="molecule type" value="Genomic_DNA"/>
</dbReference>
<accession>A0A517SVB9</accession>
<dbReference type="Proteomes" id="UP000315003">
    <property type="component" value="Chromosome"/>
</dbReference>
<dbReference type="RefSeq" id="WP_145272316.1">
    <property type="nucleotide sequence ID" value="NZ_CP036272.1"/>
</dbReference>
<keyword evidence="2" id="KW-1185">Reference proteome</keyword>
<dbReference type="AlphaFoldDB" id="A0A517SVB9"/>
<evidence type="ECO:0000313" key="2">
    <source>
        <dbReference type="Proteomes" id="UP000315003"/>
    </source>
</evidence>
<gene>
    <name evidence="1" type="ORF">SV7mr_25780</name>
</gene>
<proteinExistence type="predicted"/>
<evidence type="ECO:0000313" key="1">
    <source>
        <dbReference type="EMBL" id="QDT60061.1"/>
    </source>
</evidence>
<protein>
    <submittedName>
        <fullName evidence="1">Uncharacterized protein</fullName>
    </submittedName>
</protein>
<name>A0A517SVB9_9BACT</name>
<reference evidence="1 2" key="1">
    <citation type="submission" date="2019-02" db="EMBL/GenBank/DDBJ databases">
        <title>Deep-cultivation of Planctomycetes and their phenomic and genomic characterization uncovers novel biology.</title>
        <authorList>
            <person name="Wiegand S."/>
            <person name="Jogler M."/>
            <person name="Boedeker C."/>
            <person name="Pinto D."/>
            <person name="Vollmers J."/>
            <person name="Rivas-Marin E."/>
            <person name="Kohn T."/>
            <person name="Peeters S.H."/>
            <person name="Heuer A."/>
            <person name="Rast P."/>
            <person name="Oberbeckmann S."/>
            <person name="Bunk B."/>
            <person name="Jeske O."/>
            <person name="Meyerdierks A."/>
            <person name="Storesund J.E."/>
            <person name="Kallscheuer N."/>
            <person name="Luecker S."/>
            <person name="Lage O.M."/>
            <person name="Pohl T."/>
            <person name="Merkel B.J."/>
            <person name="Hornburger P."/>
            <person name="Mueller R.-W."/>
            <person name="Bruemmer F."/>
            <person name="Labrenz M."/>
            <person name="Spormann A.M."/>
            <person name="Op den Camp H."/>
            <person name="Overmann J."/>
            <person name="Amann R."/>
            <person name="Jetten M.S.M."/>
            <person name="Mascher T."/>
            <person name="Medema M.H."/>
            <person name="Devos D.P."/>
            <person name="Kaster A.-K."/>
            <person name="Ovreas L."/>
            <person name="Rohde M."/>
            <person name="Galperin M.Y."/>
            <person name="Jogler C."/>
        </authorList>
    </citation>
    <scope>NUCLEOTIDE SEQUENCE [LARGE SCALE GENOMIC DNA]</scope>
    <source>
        <strain evidence="1 2">SV_7m_r</strain>
    </source>
</reference>
<organism evidence="1 2">
    <name type="scientific">Stieleria bergensis</name>
    <dbReference type="NCBI Taxonomy" id="2528025"/>
    <lineage>
        <taxon>Bacteria</taxon>
        <taxon>Pseudomonadati</taxon>
        <taxon>Planctomycetota</taxon>
        <taxon>Planctomycetia</taxon>
        <taxon>Pirellulales</taxon>
        <taxon>Pirellulaceae</taxon>
        <taxon>Stieleria</taxon>
    </lineage>
</organism>
<sequence>MATSDELIQQLGEPYPSGLIWMFACTADRAEAASHFASHLPSGFETQVHDKAAVQQGSYLVVAKHADLATPQDVRVADAAFKQLALQSGLSYLGVDVVEAIDLQDLDEVMGWIEFESAPDRLTEFAALEFEPGEDVPWAFLIGAETIHDLHATAKRLHSVGYSDLELFEDVDEDGQVGLCIYVQGNGSAGDLRAECQKIERVVTATDAFPVGVQFYDRDDVGDVFGDDPDEGDERS</sequence>